<comment type="caution">
    <text evidence="2">The sequence shown here is derived from an EMBL/GenBank/DDBJ whole genome shotgun (WGS) entry which is preliminary data.</text>
</comment>
<dbReference type="EMBL" id="AWVA01000080">
    <property type="protein sequence ID" value="ERJ75918.1"/>
    <property type="molecule type" value="Genomic_DNA"/>
</dbReference>
<evidence type="ECO:0008006" key="4">
    <source>
        <dbReference type="Google" id="ProtNLM"/>
    </source>
</evidence>
<dbReference type="AlphaFoldDB" id="U2KM50"/>
<evidence type="ECO:0000256" key="1">
    <source>
        <dbReference type="SAM" id="MobiDB-lite"/>
    </source>
</evidence>
<protein>
    <recommendedName>
        <fullName evidence="4">30S ribosomal protein S10</fullName>
    </recommendedName>
</protein>
<dbReference type="GeneID" id="93925000"/>
<evidence type="ECO:0000313" key="2">
    <source>
        <dbReference type="EMBL" id="ERJ75918.1"/>
    </source>
</evidence>
<evidence type="ECO:0000313" key="3">
    <source>
        <dbReference type="Proteomes" id="UP000016617"/>
    </source>
</evidence>
<feature type="region of interest" description="Disordered" evidence="1">
    <location>
        <begin position="1"/>
        <end position="45"/>
    </location>
</feature>
<dbReference type="HOGENOM" id="CLU_202647_0_0_9"/>
<dbReference type="Proteomes" id="UP000016617">
    <property type="component" value="Unassembled WGS sequence"/>
</dbReference>
<dbReference type="PATRIC" id="fig|1227275.3.peg.1104"/>
<dbReference type="RefSeq" id="WP_002960534.1">
    <property type="nucleotide sequence ID" value="NZ_KI259692.1"/>
</dbReference>
<reference evidence="2 3" key="1">
    <citation type="submission" date="2013-06" db="EMBL/GenBank/DDBJ databases">
        <authorList>
            <person name="Weinstock G."/>
            <person name="Sodergren E."/>
            <person name="Lobos E.A."/>
            <person name="Fulton L."/>
            <person name="Fulton R."/>
            <person name="Courtney L."/>
            <person name="Fronick C."/>
            <person name="O'Laughlin M."/>
            <person name="Godfrey J."/>
            <person name="Wilson R.M."/>
            <person name="Miner T."/>
            <person name="Farmer C."/>
            <person name="Delehaunty K."/>
            <person name="Cordes M."/>
            <person name="Minx P."/>
            <person name="Tomlinson C."/>
            <person name="Chen J."/>
            <person name="Wollam A."/>
            <person name="Pepin K.H."/>
            <person name="Bhonagiri V."/>
            <person name="Zhang X."/>
            <person name="Warren W."/>
            <person name="Mitreva M."/>
            <person name="Mardis E.R."/>
            <person name="Wilson R.K."/>
        </authorList>
    </citation>
    <scope>NUCLEOTIDE SEQUENCE [LARGE SCALE GENOMIC DNA]</scope>
    <source>
        <strain evidence="2 3">W1703</strain>
    </source>
</reference>
<organism evidence="2 3">
    <name type="scientific">Streptococcus sobrinus W1703</name>
    <dbReference type="NCBI Taxonomy" id="1227275"/>
    <lineage>
        <taxon>Bacteria</taxon>
        <taxon>Bacillati</taxon>
        <taxon>Bacillota</taxon>
        <taxon>Bacilli</taxon>
        <taxon>Lactobacillales</taxon>
        <taxon>Streptococcaceae</taxon>
        <taxon>Streptococcus</taxon>
    </lineage>
</organism>
<gene>
    <name evidence="2" type="ORF">HMPREF1557_01246</name>
</gene>
<sequence length="45" mass="5251">MGKFQLDYKGQAQVERYHEKNSKGSQTSRKARVQALLKQAQKEKK</sequence>
<accession>U2KM50</accession>
<proteinExistence type="predicted"/>
<name>U2KM50_9STRE</name>